<proteinExistence type="predicted"/>
<dbReference type="STRING" id="32473.ENSXCOP00000010030"/>
<protein>
    <submittedName>
        <fullName evidence="3">A kinase (PRKA) anchor protein 7</fullName>
    </submittedName>
</protein>
<dbReference type="Ensembl" id="ENSXCOT00000010148.1">
    <property type="protein sequence ID" value="ENSXCOP00000010030.1"/>
    <property type="gene ID" value="ENSXCOG00000007609.1"/>
</dbReference>
<evidence type="ECO:0000313" key="4">
    <source>
        <dbReference type="Proteomes" id="UP000261380"/>
    </source>
</evidence>
<reference evidence="3" key="1">
    <citation type="submission" date="2025-08" db="UniProtKB">
        <authorList>
            <consortium name="Ensembl"/>
        </authorList>
    </citation>
    <scope>IDENTIFICATION</scope>
</reference>
<feature type="compositionally biased region" description="Polar residues" evidence="1">
    <location>
        <begin position="68"/>
        <end position="89"/>
    </location>
</feature>
<dbReference type="GeneTree" id="ENSGT00940000174969"/>
<dbReference type="InterPro" id="IPR019511">
    <property type="entry name" value="AKAP7_RI-RII-bd_dom"/>
</dbReference>
<dbReference type="Pfam" id="PF10470">
    <property type="entry name" value="AKAP7_RIRII_bdg"/>
    <property type="match status" value="1"/>
</dbReference>
<accession>A0A3B5LHF8</accession>
<dbReference type="AlphaFoldDB" id="A0A3B5LHF8"/>
<organism evidence="3 4">
    <name type="scientific">Xiphophorus couchianus</name>
    <name type="common">Monterrey platyfish</name>
    <dbReference type="NCBI Taxonomy" id="32473"/>
    <lineage>
        <taxon>Eukaryota</taxon>
        <taxon>Metazoa</taxon>
        <taxon>Chordata</taxon>
        <taxon>Craniata</taxon>
        <taxon>Vertebrata</taxon>
        <taxon>Euteleostomi</taxon>
        <taxon>Actinopterygii</taxon>
        <taxon>Neopterygii</taxon>
        <taxon>Teleostei</taxon>
        <taxon>Neoteleostei</taxon>
        <taxon>Acanthomorphata</taxon>
        <taxon>Ovalentaria</taxon>
        <taxon>Atherinomorphae</taxon>
        <taxon>Cyprinodontiformes</taxon>
        <taxon>Poeciliidae</taxon>
        <taxon>Poeciliinae</taxon>
        <taxon>Xiphophorus</taxon>
    </lineage>
</organism>
<dbReference type="Proteomes" id="UP000261380">
    <property type="component" value="Unplaced"/>
</dbReference>
<reference evidence="3" key="2">
    <citation type="submission" date="2025-09" db="UniProtKB">
        <authorList>
            <consortium name="Ensembl"/>
        </authorList>
    </citation>
    <scope>IDENTIFICATION</scope>
</reference>
<sequence>MGQLCCFPFSQAEEKISKCGRRRSEPDEAELLRVSRRLVEDAVSRALQQYKQETLQNGGGPNAAALQTPGSTEETKTDTTANSSTDNRK</sequence>
<feature type="region of interest" description="Disordered" evidence="1">
    <location>
        <begin position="52"/>
        <end position="89"/>
    </location>
</feature>
<feature type="domain" description="A-kinase anchor protein 7 RI-RII subunit-binding" evidence="2">
    <location>
        <begin position="25"/>
        <end position="61"/>
    </location>
</feature>
<evidence type="ECO:0000313" key="3">
    <source>
        <dbReference type="Ensembl" id="ENSXCOP00000010030.1"/>
    </source>
</evidence>
<evidence type="ECO:0000256" key="1">
    <source>
        <dbReference type="SAM" id="MobiDB-lite"/>
    </source>
</evidence>
<name>A0A3B5LHF8_9TELE</name>
<keyword evidence="4" id="KW-1185">Reference proteome</keyword>
<evidence type="ECO:0000259" key="2">
    <source>
        <dbReference type="Pfam" id="PF10470"/>
    </source>
</evidence>